<dbReference type="InterPro" id="IPR021836">
    <property type="entry name" value="DUF3429"/>
</dbReference>
<proteinExistence type="predicted"/>
<evidence type="ECO:0000256" key="1">
    <source>
        <dbReference type="SAM" id="Phobius"/>
    </source>
</evidence>
<keyword evidence="1" id="KW-0472">Membrane</keyword>
<organism evidence="2">
    <name type="scientific">Lygus hesperus</name>
    <name type="common">Western plant bug</name>
    <dbReference type="NCBI Taxonomy" id="30085"/>
    <lineage>
        <taxon>Eukaryota</taxon>
        <taxon>Metazoa</taxon>
        <taxon>Ecdysozoa</taxon>
        <taxon>Arthropoda</taxon>
        <taxon>Hexapoda</taxon>
        <taxon>Insecta</taxon>
        <taxon>Pterygota</taxon>
        <taxon>Neoptera</taxon>
        <taxon>Paraneoptera</taxon>
        <taxon>Hemiptera</taxon>
        <taxon>Heteroptera</taxon>
        <taxon>Panheteroptera</taxon>
        <taxon>Cimicomorpha</taxon>
        <taxon>Miridae</taxon>
        <taxon>Mirini</taxon>
        <taxon>Lygus</taxon>
    </lineage>
</organism>
<dbReference type="PANTHER" id="PTHR15887">
    <property type="entry name" value="TRANSMEMBRANE PROTEIN 69"/>
    <property type="match status" value="1"/>
</dbReference>
<reference evidence="2" key="2">
    <citation type="submission" date="2014-07" db="EMBL/GenBank/DDBJ databases">
        <authorList>
            <person name="Hull J."/>
        </authorList>
    </citation>
    <scope>NUCLEOTIDE SEQUENCE</scope>
</reference>
<protein>
    <submittedName>
        <fullName evidence="2">Transmembrane protein 69</fullName>
    </submittedName>
</protein>
<name>A0A0A9WGZ0_LYGHE</name>
<evidence type="ECO:0000313" key="2">
    <source>
        <dbReference type="EMBL" id="JAG04100.1"/>
    </source>
</evidence>
<sequence length="233" mass="25620">MFSLCCRSLKGNGLNTIYSAARITSIHPSRTLHSYEKSARDCDSFKNAKDHLKSKSVPHRRNEIRWNSTFPPDFAVARTQLLESLKDIKLSDTKHAPPPIFWSGVAGLVPIVLPPLSFLVFGYSDSLATVQMTFAATISAFLSGTKYGTHVAHVDSAQWSNVVASILPQFVSFTGLLLPQMIGFPLIMASIALNGFIDLTSGSYAPWYKALRLALTVPVLASLLLTCIFKMFH</sequence>
<feature type="transmembrane region" description="Helical" evidence="1">
    <location>
        <begin position="170"/>
        <end position="193"/>
    </location>
</feature>
<dbReference type="EMBL" id="GBHO01039504">
    <property type="protein sequence ID" value="JAG04100.1"/>
    <property type="molecule type" value="Transcribed_RNA"/>
</dbReference>
<reference evidence="3" key="3">
    <citation type="submission" date="2014-09" db="EMBL/GenBank/DDBJ databases">
        <authorList>
            <person name="Magalhaes I.L.F."/>
            <person name="Oliveira U."/>
            <person name="Santos F.R."/>
            <person name="Vidigal T.H.D.A."/>
            <person name="Brescovit A.D."/>
            <person name="Santos A.J."/>
        </authorList>
    </citation>
    <scope>NUCLEOTIDE SEQUENCE</scope>
</reference>
<dbReference type="AlphaFoldDB" id="A0A0A9WGZ0"/>
<feature type="transmembrane region" description="Helical" evidence="1">
    <location>
        <begin position="213"/>
        <end position="232"/>
    </location>
</feature>
<feature type="transmembrane region" description="Helical" evidence="1">
    <location>
        <begin position="100"/>
        <end position="123"/>
    </location>
</feature>
<evidence type="ECO:0000313" key="3">
    <source>
        <dbReference type="EMBL" id="JAG58413.1"/>
    </source>
</evidence>
<reference evidence="2" key="1">
    <citation type="journal article" date="2014" name="PLoS ONE">
        <title>Transcriptome-Based Identification of ABC Transporters in the Western Tarnished Plant Bug Lygus hesperus.</title>
        <authorList>
            <person name="Hull J.J."/>
            <person name="Chaney K."/>
            <person name="Geib S.M."/>
            <person name="Fabrick J.A."/>
            <person name="Brent C.S."/>
            <person name="Walsh D."/>
            <person name="Lavine L.C."/>
        </authorList>
    </citation>
    <scope>NUCLEOTIDE SEQUENCE</scope>
</reference>
<keyword evidence="1 2" id="KW-0812">Transmembrane</keyword>
<accession>A0A0A9WGZ0</accession>
<keyword evidence="1" id="KW-1133">Transmembrane helix</keyword>
<gene>
    <name evidence="2" type="primary">TMEM69</name>
    <name evidence="2" type="ORF">CM83_35335</name>
</gene>
<dbReference type="EMBL" id="GBRD01007408">
    <property type="protein sequence ID" value="JAG58413.1"/>
    <property type="molecule type" value="Transcribed_RNA"/>
</dbReference>
<dbReference type="PANTHER" id="PTHR15887:SF1">
    <property type="entry name" value="TRANSMEMBRANE PROTEIN 69"/>
    <property type="match status" value="1"/>
</dbReference>
<dbReference type="Pfam" id="PF11911">
    <property type="entry name" value="DUF3429"/>
    <property type="match status" value="1"/>
</dbReference>